<keyword evidence="7" id="KW-0808">Transferase</keyword>
<organism evidence="18 19">
    <name type="scientific">Swingsia samuiensis</name>
    <dbReference type="NCBI Taxonomy" id="1293412"/>
    <lineage>
        <taxon>Bacteria</taxon>
        <taxon>Pseudomonadati</taxon>
        <taxon>Pseudomonadota</taxon>
        <taxon>Alphaproteobacteria</taxon>
        <taxon>Acetobacterales</taxon>
        <taxon>Acetobacteraceae</taxon>
        <taxon>Swingsia</taxon>
    </lineage>
</organism>
<feature type="transmembrane region" description="Helical" evidence="16">
    <location>
        <begin position="6"/>
        <end position="24"/>
    </location>
</feature>
<keyword evidence="14" id="KW-1208">Phospholipid metabolism</keyword>
<protein>
    <recommendedName>
        <fullName evidence="15">Cardiolipin synthase</fullName>
        <ecNumber evidence="15">2.7.8.-</ecNumber>
    </recommendedName>
</protein>
<keyword evidence="4" id="KW-1003">Cell membrane</keyword>
<dbReference type="PANTHER" id="PTHR21248:SF22">
    <property type="entry name" value="PHOSPHOLIPASE D"/>
    <property type="match status" value="1"/>
</dbReference>
<keyword evidence="13" id="KW-0594">Phospholipid biosynthesis</keyword>
<dbReference type="OrthoDB" id="9762009at2"/>
<keyword evidence="11" id="KW-0443">Lipid metabolism</keyword>
<dbReference type="PANTHER" id="PTHR21248">
    <property type="entry name" value="CARDIOLIPIN SYNTHASE"/>
    <property type="match status" value="1"/>
</dbReference>
<evidence type="ECO:0000256" key="10">
    <source>
        <dbReference type="ARBA" id="ARBA00022989"/>
    </source>
</evidence>
<dbReference type="GO" id="GO:0005576">
    <property type="term" value="C:extracellular region"/>
    <property type="evidence" value="ECO:0007669"/>
    <property type="project" value="UniProtKB-SubCell"/>
</dbReference>
<keyword evidence="9" id="KW-0677">Repeat</keyword>
<dbReference type="GO" id="GO:0005886">
    <property type="term" value="C:plasma membrane"/>
    <property type="evidence" value="ECO:0007669"/>
    <property type="project" value="UniProtKB-SubCell"/>
</dbReference>
<name>A0A4Y6UGK2_9PROT</name>
<dbReference type="EMBL" id="CP038141">
    <property type="protein sequence ID" value="QDH16702.1"/>
    <property type="molecule type" value="Genomic_DNA"/>
</dbReference>
<evidence type="ECO:0000256" key="14">
    <source>
        <dbReference type="ARBA" id="ARBA00023264"/>
    </source>
</evidence>
<evidence type="ECO:0000256" key="4">
    <source>
        <dbReference type="ARBA" id="ARBA00022475"/>
    </source>
</evidence>
<evidence type="ECO:0000256" key="15">
    <source>
        <dbReference type="NCBIfam" id="TIGR04265"/>
    </source>
</evidence>
<evidence type="ECO:0000313" key="18">
    <source>
        <dbReference type="EMBL" id="QDH16702.1"/>
    </source>
</evidence>
<evidence type="ECO:0000259" key="17">
    <source>
        <dbReference type="PROSITE" id="PS50035"/>
    </source>
</evidence>
<dbReference type="InterPro" id="IPR001736">
    <property type="entry name" value="PLipase_D/transphosphatidylase"/>
</dbReference>
<dbReference type="Proteomes" id="UP000316313">
    <property type="component" value="Chromosome"/>
</dbReference>
<feature type="domain" description="PLD phosphodiesterase" evidence="17">
    <location>
        <begin position="220"/>
        <end position="247"/>
    </location>
</feature>
<accession>A0A4Y6UGK2</accession>
<keyword evidence="10 16" id="KW-1133">Transmembrane helix</keyword>
<keyword evidence="6" id="KW-0964">Secreted</keyword>
<dbReference type="AlphaFoldDB" id="A0A4Y6UGK2"/>
<keyword evidence="8 16" id="KW-0812">Transmembrane</keyword>
<dbReference type="RefSeq" id="WP_141459912.1">
    <property type="nucleotide sequence ID" value="NZ_CP038141.1"/>
</dbReference>
<evidence type="ECO:0000256" key="1">
    <source>
        <dbReference type="ARBA" id="ARBA00003145"/>
    </source>
</evidence>
<dbReference type="InterPro" id="IPR025202">
    <property type="entry name" value="PLD-like_dom"/>
</dbReference>
<evidence type="ECO:0000256" key="5">
    <source>
        <dbReference type="ARBA" id="ARBA00022516"/>
    </source>
</evidence>
<evidence type="ECO:0000256" key="11">
    <source>
        <dbReference type="ARBA" id="ARBA00023098"/>
    </source>
</evidence>
<dbReference type="CDD" id="cd09152">
    <property type="entry name" value="PLDc_EcCLS_like_1"/>
    <property type="match status" value="1"/>
</dbReference>
<dbReference type="SUPFAM" id="SSF56024">
    <property type="entry name" value="Phospholipase D/nuclease"/>
    <property type="match status" value="2"/>
</dbReference>
<evidence type="ECO:0000256" key="9">
    <source>
        <dbReference type="ARBA" id="ARBA00022737"/>
    </source>
</evidence>
<dbReference type="GO" id="GO:0032049">
    <property type="term" value="P:cardiolipin biosynthetic process"/>
    <property type="evidence" value="ECO:0007669"/>
    <property type="project" value="UniProtKB-UniRule"/>
</dbReference>
<dbReference type="Gene3D" id="3.30.870.10">
    <property type="entry name" value="Endonuclease Chain A"/>
    <property type="match status" value="2"/>
</dbReference>
<keyword evidence="19" id="KW-1185">Reference proteome</keyword>
<dbReference type="KEGG" id="ssam:E3D00_03255"/>
<dbReference type="InterPro" id="IPR027379">
    <property type="entry name" value="CLS_N"/>
</dbReference>
<reference evidence="18 19" key="1">
    <citation type="submission" date="2019-03" db="EMBL/GenBank/DDBJ databases">
        <title>The complete genome sequence of Swingsia samuiensis NBRC107927(T).</title>
        <authorList>
            <person name="Chua K.-O."/>
            <person name="Chan K.-G."/>
            <person name="See-Too W.-S."/>
        </authorList>
    </citation>
    <scope>NUCLEOTIDE SEQUENCE [LARGE SCALE GENOMIC DNA]</scope>
    <source>
        <strain evidence="18 19">AH83</strain>
    </source>
</reference>
<evidence type="ECO:0000256" key="16">
    <source>
        <dbReference type="SAM" id="Phobius"/>
    </source>
</evidence>
<feature type="domain" description="PLD phosphodiesterase" evidence="17">
    <location>
        <begin position="397"/>
        <end position="424"/>
    </location>
</feature>
<evidence type="ECO:0000256" key="6">
    <source>
        <dbReference type="ARBA" id="ARBA00022525"/>
    </source>
</evidence>
<keyword evidence="5" id="KW-0444">Lipid biosynthesis</keyword>
<dbReference type="GO" id="GO:0008808">
    <property type="term" value="F:cardiolipin synthase activity"/>
    <property type="evidence" value="ECO:0007669"/>
    <property type="project" value="UniProtKB-UniRule"/>
</dbReference>
<evidence type="ECO:0000313" key="19">
    <source>
        <dbReference type="Proteomes" id="UP000316313"/>
    </source>
</evidence>
<dbReference type="Pfam" id="PF13091">
    <property type="entry name" value="PLDc_2"/>
    <property type="match status" value="2"/>
</dbReference>
<evidence type="ECO:0000256" key="2">
    <source>
        <dbReference type="ARBA" id="ARBA00004613"/>
    </source>
</evidence>
<dbReference type="EC" id="2.7.8.-" evidence="15"/>
<feature type="transmembrane region" description="Helical" evidence="16">
    <location>
        <begin position="36"/>
        <end position="54"/>
    </location>
</feature>
<sequence>MSRHFISISIIFFLQAIFIIRALIRKNREPAARIAWVAVIGALPIIGIIAYLFLGETNPGKEIVERIRFAMRHVPLPGRGEEQNAPIDVETAYNLPPRAAPLFRLGQSINDYAPLPGNRAELMPDSNTAIERIVEDIDQAQHTVHVCFYIWLEDNNGTKVAQALMRAAKRGVVCRVMADDLGSRGLIHGKLWEQMKSAGVHLVRTLPIGNILLRPLHGRFDMRNHRKTVVIDNKLTYCGSQNCADPEFRVKAKYAPWVDLFARFEGPVVLQMQHLFATDWMSHTTEDLAPLLEEAEIPSYENGFVAQVIGTSAAIRSEAMPEMFAALMGSAKDELILTTPYFVPDDALLSALLSCGHRGVKVTMIMPRVNDSWIVGGASRSYYLALLKAGVRIFEYPRGLLHTKSITIDEQMTLIGSANMDRRSFELNFENNIFLYDRDFTKKIKERQLTYLEESIEISLEEVKQWPMHVVLWNNVLSTLGPVL</sequence>
<keyword evidence="12 16" id="KW-0472">Membrane</keyword>
<comment type="function">
    <text evidence="1">Could be a virulence factor.</text>
</comment>
<evidence type="ECO:0000256" key="8">
    <source>
        <dbReference type="ARBA" id="ARBA00022692"/>
    </source>
</evidence>
<gene>
    <name evidence="18" type="primary">cls</name>
    <name evidence="18" type="ORF">E3D00_03255</name>
</gene>
<evidence type="ECO:0000256" key="13">
    <source>
        <dbReference type="ARBA" id="ARBA00023209"/>
    </source>
</evidence>
<dbReference type="Pfam" id="PF13396">
    <property type="entry name" value="PLDc_N"/>
    <property type="match status" value="1"/>
</dbReference>
<dbReference type="InterPro" id="IPR022924">
    <property type="entry name" value="Cardiolipin_synthase"/>
</dbReference>
<dbReference type="SMART" id="SM00155">
    <property type="entry name" value="PLDc"/>
    <property type="match status" value="2"/>
</dbReference>
<dbReference type="NCBIfam" id="TIGR04265">
    <property type="entry name" value="bac_cardiolipin"/>
    <property type="match status" value="1"/>
</dbReference>
<evidence type="ECO:0000256" key="12">
    <source>
        <dbReference type="ARBA" id="ARBA00023136"/>
    </source>
</evidence>
<dbReference type="PROSITE" id="PS50035">
    <property type="entry name" value="PLD"/>
    <property type="match status" value="2"/>
</dbReference>
<proteinExistence type="predicted"/>
<comment type="subcellular location">
    <subcellularLocation>
        <location evidence="3">Cell membrane</location>
        <topology evidence="3">Multi-pass membrane protein</topology>
    </subcellularLocation>
    <subcellularLocation>
        <location evidence="2">Secreted</location>
    </subcellularLocation>
</comment>
<evidence type="ECO:0000256" key="7">
    <source>
        <dbReference type="ARBA" id="ARBA00022679"/>
    </source>
</evidence>
<evidence type="ECO:0000256" key="3">
    <source>
        <dbReference type="ARBA" id="ARBA00004651"/>
    </source>
</evidence>